<accession>A0ABQ7FS43</accession>
<dbReference type="EMBL" id="MU073543">
    <property type="protein sequence ID" value="KAF5825363.1"/>
    <property type="molecule type" value="Genomic_DNA"/>
</dbReference>
<dbReference type="SUPFAM" id="SSF57850">
    <property type="entry name" value="RING/U-box"/>
    <property type="match status" value="1"/>
</dbReference>
<name>A0ABQ7FS43_DUNSA</name>
<feature type="non-terminal residue" evidence="2">
    <location>
        <position position="1"/>
    </location>
</feature>
<gene>
    <name evidence="2" type="ORF">DUNSADRAFT_11213</name>
</gene>
<keyword evidence="3" id="KW-1185">Reference proteome</keyword>
<evidence type="ECO:0000313" key="3">
    <source>
        <dbReference type="Proteomes" id="UP000815325"/>
    </source>
</evidence>
<dbReference type="InterPro" id="IPR001841">
    <property type="entry name" value="Znf_RING"/>
</dbReference>
<feature type="domain" description="RING-type" evidence="1">
    <location>
        <begin position="59"/>
        <end position="85"/>
    </location>
</feature>
<dbReference type="InterPro" id="IPR013083">
    <property type="entry name" value="Znf_RING/FYVE/PHD"/>
</dbReference>
<proteinExistence type="predicted"/>
<dbReference type="Proteomes" id="UP000815325">
    <property type="component" value="Unassembled WGS sequence"/>
</dbReference>
<reference evidence="2" key="1">
    <citation type="submission" date="2017-08" db="EMBL/GenBank/DDBJ databases">
        <authorList>
            <person name="Polle J.E."/>
            <person name="Barry K."/>
            <person name="Cushman J."/>
            <person name="Schmutz J."/>
            <person name="Tran D."/>
            <person name="Hathwaick L.T."/>
            <person name="Yim W.C."/>
            <person name="Jenkins J."/>
            <person name="Mckie-Krisberg Z.M."/>
            <person name="Prochnik S."/>
            <person name="Lindquist E."/>
            <person name="Dockter R.B."/>
            <person name="Adam C."/>
            <person name="Molina H."/>
            <person name="Bunkerborg J."/>
            <person name="Jin E."/>
            <person name="Buchheim M."/>
            <person name="Magnuson J."/>
        </authorList>
    </citation>
    <scope>NUCLEOTIDE SEQUENCE</scope>
    <source>
        <strain evidence="2">CCAP 19/18</strain>
    </source>
</reference>
<evidence type="ECO:0000313" key="2">
    <source>
        <dbReference type="EMBL" id="KAF5825363.1"/>
    </source>
</evidence>
<organism evidence="2 3">
    <name type="scientific">Dunaliella salina</name>
    <name type="common">Green alga</name>
    <name type="synonym">Protococcus salinus</name>
    <dbReference type="NCBI Taxonomy" id="3046"/>
    <lineage>
        <taxon>Eukaryota</taxon>
        <taxon>Viridiplantae</taxon>
        <taxon>Chlorophyta</taxon>
        <taxon>core chlorophytes</taxon>
        <taxon>Chlorophyceae</taxon>
        <taxon>CS clade</taxon>
        <taxon>Chlamydomonadales</taxon>
        <taxon>Dunaliellaceae</taxon>
        <taxon>Dunaliella</taxon>
    </lineage>
</organism>
<comment type="caution">
    <text evidence="2">The sequence shown here is derived from an EMBL/GenBank/DDBJ whole genome shotgun (WGS) entry which is preliminary data.</text>
</comment>
<protein>
    <recommendedName>
        <fullName evidence="1">RING-type domain-containing protein</fullName>
    </recommendedName>
</protein>
<dbReference type="Pfam" id="PF17123">
    <property type="entry name" value="zf-RING_11"/>
    <property type="match status" value="1"/>
</dbReference>
<sequence>VQVDRAEEKEGGAAEVKLVGSPAANLEATKLLDDLQSAAGSSFFSELVDSTRPAPDTTCAICWGDIEPAERHLMEPCLHAYHKKCAVRNVKSALEERKLPVMCQHQGCAPQPVCMEDIKLLLGDNSDYEKLCTRALMLHVNQNPALGRCPTVNCKQVRRVNAGWISCEKEKGQNPTAANGH</sequence>
<evidence type="ECO:0000259" key="1">
    <source>
        <dbReference type="Pfam" id="PF17123"/>
    </source>
</evidence>
<dbReference type="Gene3D" id="3.30.40.10">
    <property type="entry name" value="Zinc/RING finger domain, C3HC4 (zinc finger)"/>
    <property type="match status" value="1"/>
</dbReference>